<dbReference type="EMBL" id="CXWD01000025">
    <property type="protein sequence ID" value="CTQ76164.1"/>
    <property type="molecule type" value="Genomic_DNA"/>
</dbReference>
<name>A0A0M7ARF6_9HYPH</name>
<evidence type="ECO:0000256" key="1">
    <source>
        <dbReference type="SAM" id="SignalP"/>
    </source>
</evidence>
<organism evidence="2 3">
    <name type="scientific">Roseibium alexandrii</name>
    <dbReference type="NCBI Taxonomy" id="388408"/>
    <lineage>
        <taxon>Bacteria</taxon>
        <taxon>Pseudomonadati</taxon>
        <taxon>Pseudomonadota</taxon>
        <taxon>Alphaproteobacteria</taxon>
        <taxon>Hyphomicrobiales</taxon>
        <taxon>Stappiaceae</taxon>
        <taxon>Roseibium</taxon>
    </lineage>
</organism>
<dbReference type="RefSeq" id="WP_055673700.1">
    <property type="nucleotide sequence ID" value="NZ_CXWD01000025.1"/>
</dbReference>
<keyword evidence="3" id="KW-1185">Reference proteome</keyword>
<evidence type="ECO:0008006" key="4">
    <source>
        <dbReference type="Google" id="ProtNLM"/>
    </source>
</evidence>
<reference evidence="3" key="1">
    <citation type="submission" date="2015-07" db="EMBL/GenBank/DDBJ databases">
        <authorList>
            <person name="Rodrigo-Torres Lidia"/>
            <person name="Arahal R.David."/>
        </authorList>
    </citation>
    <scope>NUCLEOTIDE SEQUENCE [LARGE SCALE GENOMIC DNA]</scope>
    <source>
        <strain evidence="3">CECT 5112</strain>
    </source>
</reference>
<accession>A0A0M7ARF6</accession>
<feature type="signal peptide" evidence="1">
    <location>
        <begin position="1"/>
        <end position="22"/>
    </location>
</feature>
<evidence type="ECO:0000313" key="3">
    <source>
        <dbReference type="Proteomes" id="UP000053235"/>
    </source>
</evidence>
<dbReference type="SUPFAM" id="SSF56524">
    <property type="entry name" value="Oxidoreductase molybdopterin-binding domain"/>
    <property type="match status" value="1"/>
</dbReference>
<dbReference type="Gene3D" id="3.90.420.10">
    <property type="entry name" value="Oxidoreductase, molybdopterin-binding domain"/>
    <property type="match status" value="1"/>
</dbReference>
<dbReference type="Proteomes" id="UP000053235">
    <property type="component" value="Unassembled WGS sequence"/>
</dbReference>
<keyword evidence="1" id="KW-0732">Signal</keyword>
<dbReference type="OrthoDB" id="9798763at2"/>
<feature type="chain" id="PRO_5005809558" description="Oxidoreductase molybdopterin-binding domain-containing protein" evidence="1">
    <location>
        <begin position="23"/>
        <end position="168"/>
    </location>
</feature>
<evidence type="ECO:0000313" key="2">
    <source>
        <dbReference type="EMBL" id="CTQ76164.1"/>
    </source>
</evidence>
<proteinExistence type="predicted"/>
<protein>
    <recommendedName>
        <fullName evidence="4">Oxidoreductase molybdopterin-binding domain-containing protein</fullName>
    </recommendedName>
</protein>
<dbReference type="AlphaFoldDB" id="A0A0M7ARF6"/>
<dbReference type="InterPro" id="IPR036374">
    <property type="entry name" value="OxRdtase_Mopterin-bd_sf"/>
</dbReference>
<sequence length="168" mass="18861">MKRALLFVSVFLGVPVYSPALADPIPVSLEPITHEEASIEVHASAGTIVSYTPAEIEQLPTYRVTTTTPWRSEPVDFDGVLLSDLLKKHSLNNAAELIVKAENDYSVEFLRKTWEAAPFLIATRVNGKPISRRERGPIQFIVAADDYDRETDISERHLVWMVSSIRLK</sequence>
<gene>
    <name evidence="2" type="ORF">LAX5112_04492</name>
</gene>